<proteinExistence type="inferred from homology"/>
<evidence type="ECO:0000256" key="3">
    <source>
        <dbReference type="SAM" id="Coils"/>
    </source>
</evidence>
<dbReference type="Gene3D" id="2.40.50.100">
    <property type="match status" value="1"/>
</dbReference>
<dbReference type="Pfam" id="PF25917">
    <property type="entry name" value="BSH_RND"/>
    <property type="match status" value="1"/>
</dbReference>
<feature type="domain" description="Multidrug resistance protein MdtA-like barrel-sandwich hybrid" evidence="6">
    <location>
        <begin position="105"/>
        <end position="297"/>
    </location>
</feature>
<feature type="domain" description="Multidrug resistance protein MdtA-like beta-barrel" evidence="7">
    <location>
        <begin position="318"/>
        <end position="378"/>
    </location>
</feature>
<dbReference type="Proteomes" id="UP000607397">
    <property type="component" value="Unassembled WGS sequence"/>
</dbReference>
<dbReference type="SUPFAM" id="SSF111369">
    <property type="entry name" value="HlyD-like secretion proteins"/>
    <property type="match status" value="2"/>
</dbReference>
<keyword evidence="5" id="KW-0472">Membrane</keyword>
<evidence type="ECO:0000259" key="7">
    <source>
        <dbReference type="Pfam" id="PF25944"/>
    </source>
</evidence>
<dbReference type="GO" id="GO:0015562">
    <property type="term" value="F:efflux transmembrane transporter activity"/>
    <property type="evidence" value="ECO:0007669"/>
    <property type="project" value="TreeGrafter"/>
</dbReference>
<dbReference type="InterPro" id="IPR058625">
    <property type="entry name" value="MdtA-like_BSH"/>
</dbReference>
<dbReference type="InterPro" id="IPR006143">
    <property type="entry name" value="RND_pump_MFP"/>
</dbReference>
<dbReference type="AlphaFoldDB" id="A0A8K2A156"/>
<accession>A0A8K2A156</accession>
<dbReference type="RefSeq" id="WP_161826195.1">
    <property type="nucleotide sequence ID" value="NZ_WVIC01000031.1"/>
</dbReference>
<feature type="region of interest" description="Disordered" evidence="4">
    <location>
        <begin position="1"/>
        <end position="31"/>
    </location>
</feature>
<dbReference type="PANTHER" id="PTHR30469">
    <property type="entry name" value="MULTIDRUG RESISTANCE PROTEIN MDTA"/>
    <property type="match status" value="1"/>
</dbReference>
<comment type="subcellular location">
    <subcellularLocation>
        <location evidence="1">Cell membrane</location>
    </subcellularLocation>
</comment>
<feature type="transmembrane region" description="Helical" evidence="5">
    <location>
        <begin position="41"/>
        <end position="60"/>
    </location>
</feature>
<keyword evidence="5" id="KW-0812">Transmembrane</keyword>
<protein>
    <submittedName>
        <fullName evidence="8">Efflux RND transporter periplasmic adaptor subunit</fullName>
    </submittedName>
</protein>
<name>A0A8K2A156_9CYAN</name>
<gene>
    <name evidence="8" type="ORF">GS597_14600</name>
</gene>
<dbReference type="Gene3D" id="2.40.30.170">
    <property type="match status" value="1"/>
</dbReference>
<dbReference type="GO" id="GO:1990281">
    <property type="term" value="C:efflux pump complex"/>
    <property type="evidence" value="ECO:0007669"/>
    <property type="project" value="TreeGrafter"/>
</dbReference>
<keyword evidence="9" id="KW-1185">Reference proteome</keyword>
<evidence type="ECO:0000313" key="9">
    <source>
        <dbReference type="Proteomes" id="UP000607397"/>
    </source>
</evidence>
<dbReference type="EMBL" id="WVIC01000031">
    <property type="protein sequence ID" value="NCJ07718.1"/>
    <property type="molecule type" value="Genomic_DNA"/>
</dbReference>
<dbReference type="InterPro" id="IPR058626">
    <property type="entry name" value="MdtA-like_b-barrel"/>
</dbReference>
<evidence type="ECO:0000256" key="2">
    <source>
        <dbReference type="ARBA" id="ARBA00009477"/>
    </source>
</evidence>
<keyword evidence="5" id="KW-1133">Transmembrane helix</keyword>
<evidence type="ECO:0000256" key="4">
    <source>
        <dbReference type="SAM" id="MobiDB-lite"/>
    </source>
</evidence>
<sequence>MGENSSQHRSQVEVEEPEALPSPLDSEVDENEASSTGWRRFLWPILLGLAVFGGIGWLVYSRFIMPFLMFSGMKAQPTPVQLTNPRTATVSDTSDYAASLDSREAVTLQPQVSGRVVAILVQAGETVTAGQPLLQIDAAEQQAQVASRAAAVETARAEVSTAQAEVASAQQTLRSLEARRESARSDVLLNRREYERFQALFEEGATSRQVLDQRLNAVQTAEATQSQVEAEMQAQQAGITRAQAQVERNQRALEQAQAVVTEGQAQLSNYRITAPFSGVVGDIPAKVGDMVSSTTSLISLTQSQQLEVKIAVPLERADELRLGLPVQLLNTDNRVLQSGQISYVDPNVDPTTQSVQARATFGNPANLRPDQFVRARMTWSTRPGVLVPTSAISRLGGRNFIFAAAPFGESGCEEPAASGFGGPVEVEPDQLVAVQKPIQLGKIVGDDQEVLEGISERDRIIPTGILQLQNCTPIVDQNEV</sequence>
<comment type="caution">
    <text evidence="8">The sequence shown here is derived from an EMBL/GenBank/DDBJ whole genome shotgun (WGS) entry which is preliminary data.</text>
</comment>
<dbReference type="NCBIfam" id="TIGR01730">
    <property type="entry name" value="RND_mfp"/>
    <property type="match status" value="1"/>
</dbReference>
<feature type="coiled-coil region" evidence="3">
    <location>
        <begin position="152"/>
        <end position="186"/>
    </location>
</feature>
<evidence type="ECO:0000313" key="8">
    <source>
        <dbReference type="EMBL" id="NCJ07718.1"/>
    </source>
</evidence>
<dbReference type="Gene3D" id="2.40.420.20">
    <property type="match status" value="1"/>
</dbReference>
<dbReference type="Pfam" id="PF25944">
    <property type="entry name" value="Beta-barrel_RND"/>
    <property type="match status" value="1"/>
</dbReference>
<organism evidence="8 9">
    <name type="scientific">Petrachloros mirabilis ULC683</name>
    <dbReference type="NCBI Taxonomy" id="2781853"/>
    <lineage>
        <taxon>Bacteria</taxon>
        <taxon>Bacillati</taxon>
        <taxon>Cyanobacteriota</taxon>
        <taxon>Cyanophyceae</taxon>
        <taxon>Synechococcales</taxon>
        <taxon>Petrachlorosaceae</taxon>
        <taxon>Petrachloros</taxon>
        <taxon>Petrachloros mirabilis</taxon>
    </lineage>
</organism>
<evidence type="ECO:0000259" key="6">
    <source>
        <dbReference type="Pfam" id="PF25917"/>
    </source>
</evidence>
<dbReference type="PANTHER" id="PTHR30469:SF39">
    <property type="entry name" value="SLL0180 PROTEIN"/>
    <property type="match status" value="1"/>
</dbReference>
<comment type="similarity">
    <text evidence="2">Belongs to the membrane fusion protein (MFP) (TC 8.A.1) family.</text>
</comment>
<evidence type="ECO:0000256" key="1">
    <source>
        <dbReference type="ARBA" id="ARBA00004236"/>
    </source>
</evidence>
<keyword evidence="3" id="KW-0175">Coiled coil</keyword>
<dbReference type="Gene3D" id="1.10.287.470">
    <property type="entry name" value="Helix hairpin bin"/>
    <property type="match status" value="1"/>
</dbReference>
<evidence type="ECO:0000256" key="5">
    <source>
        <dbReference type="SAM" id="Phobius"/>
    </source>
</evidence>
<reference evidence="8" key="1">
    <citation type="submission" date="2019-12" db="EMBL/GenBank/DDBJ databases">
        <title>High-Quality draft genome sequences of three cyanobacteria isolated from the limestone walls of the Old Cathedral of Coimbra.</title>
        <authorList>
            <person name="Tiago I."/>
            <person name="Soares F."/>
            <person name="Portugal A."/>
        </authorList>
    </citation>
    <scope>NUCLEOTIDE SEQUENCE [LARGE SCALE GENOMIC DNA]</scope>
    <source>
        <strain evidence="8">C</strain>
    </source>
</reference>